<dbReference type="SUPFAM" id="SSF53448">
    <property type="entry name" value="Nucleotide-diphospho-sugar transferases"/>
    <property type="match status" value="1"/>
</dbReference>
<dbReference type="EMBL" id="UINC01139555">
    <property type="protein sequence ID" value="SVD26170.1"/>
    <property type="molecule type" value="Genomic_DNA"/>
</dbReference>
<sequence>IKELLIRVNNIKDLRKEIIVINDKSTDNTANILENECKSLYSKLINNEKNMGKGFSCRKGIEMSTGDVIVIQDADLEYNPENYIRLIEPIKNKEAKVVYGSRVLPGGTRTRPKTFDFKIRIIANLFLTFLSNLFNKQGLSDCHTCYKVFSSDVLKKIKLYENGFDFCPEITAKVSRLGIKIKEVPIDYYGRTHAQGKKIVFLDGIKAIYSIFKYNLFKNT</sequence>
<dbReference type="PANTHER" id="PTHR48090">
    <property type="entry name" value="UNDECAPRENYL-PHOSPHATE 4-DEOXY-4-FORMAMIDO-L-ARABINOSE TRANSFERASE-RELATED"/>
    <property type="match status" value="1"/>
</dbReference>
<dbReference type="CDD" id="cd04179">
    <property type="entry name" value="DPM_DPG-synthase_like"/>
    <property type="match status" value="1"/>
</dbReference>
<dbReference type="InterPro" id="IPR029044">
    <property type="entry name" value="Nucleotide-diphossugar_trans"/>
</dbReference>
<gene>
    <name evidence="2" type="ORF">METZ01_LOCUS379024</name>
</gene>
<dbReference type="Pfam" id="PF00535">
    <property type="entry name" value="Glycos_transf_2"/>
    <property type="match status" value="1"/>
</dbReference>
<dbReference type="PANTHER" id="PTHR48090:SF7">
    <property type="entry name" value="RFBJ PROTEIN"/>
    <property type="match status" value="1"/>
</dbReference>
<accession>A0A382TVS8</accession>
<dbReference type="AlphaFoldDB" id="A0A382TVS8"/>
<feature type="domain" description="Glycosyltransferase 2-like" evidence="1">
    <location>
        <begin position="3"/>
        <end position="157"/>
    </location>
</feature>
<evidence type="ECO:0000313" key="2">
    <source>
        <dbReference type="EMBL" id="SVD26170.1"/>
    </source>
</evidence>
<dbReference type="InterPro" id="IPR050256">
    <property type="entry name" value="Glycosyltransferase_2"/>
</dbReference>
<name>A0A382TVS8_9ZZZZ</name>
<dbReference type="Gene3D" id="3.90.550.10">
    <property type="entry name" value="Spore Coat Polysaccharide Biosynthesis Protein SpsA, Chain A"/>
    <property type="match status" value="1"/>
</dbReference>
<organism evidence="2">
    <name type="scientific">marine metagenome</name>
    <dbReference type="NCBI Taxonomy" id="408172"/>
    <lineage>
        <taxon>unclassified sequences</taxon>
        <taxon>metagenomes</taxon>
        <taxon>ecological metagenomes</taxon>
    </lineage>
</organism>
<proteinExistence type="predicted"/>
<feature type="non-terminal residue" evidence="2">
    <location>
        <position position="1"/>
    </location>
</feature>
<evidence type="ECO:0000259" key="1">
    <source>
        <dbReference type="Pfam" id="PF00535"/>
    </source>
</evidence>
<protein>
    <recommendedName>
        <fullName evidence="1">Glycosyltransferase 2-like domain-containing protein</fullName>
    </recommendedName>
</protein>
<dbReference type="InterPro" id="IPR001173">
    <property type="entry name" value="Glyco_trans_2-like"/>
</dbReference>
<reference evidence="2" key="1">
    <citation type="submission" date="2018-05" db="EMBL/GenBank/DDBJ databases">
        <authorList>
            <person name="Lanie J.A."/>
            <person name="Ng W.-L."/>
            <person name="Kazmierczak K.M."/>
            <person name="Andrzejewski T.M."/>
            <person name="Davidsen T.M."/>
            <person name="Wayne K.J."/>
            <person name="Tettelin H."/>
            <person name="Glass J.I."/>
            <person name="Rusch D."/>
            <person name="Podicherti R."/>
            <person name="Tsui H.-C.T."/>
            <person name="Winkler M.E."/>
        </authorList>
    </citation>
    <scope>NUCLEOTIDE SEQUENCE</scope>
</reference>